<gene>
    <name evidence="3" type="ORF">C9I82_126</name>
</gene>
<dbReference type="AlphaFoldDB" id="A0A346DZE5"/>
<dbReference type="PROSITE" id="PS01152">
    <property type="entry name" value="HESB"/>
    <property type="match status" value="1"/>
</dbReference>
<name>A0A346DZE5_9ENTR</name>
<evidence type="ECO:0000259" key="2">
    <source>
        <dbReference type="Pfam" id="PF01521"/>
    </source>
</evidence>
<organism evidence="3 4">
    <name type="scientific">Candidatus Purcelliella pentastirinorum</name>
    <dbReference type="NCBI Taxonomy" id="472834"/>
    <lineage>
        <taxon>Bacteria</taxon>
        <taxon>Pseudomonadati</taxon>
        <taxon>Pseudomonadota</taxon>
        <taxon>Gammaproteobacteria</taxon>
        <taxon>Enterobacterales</taxon>
        <taxon>Enterobacteriaceae</taxon>
        <taxon>Candidatus Purcelliella</taxon>
    </lineage>
</organism>
<dbReference type="PANTHER" id="PTHR43011">
    <property type="entry name" value="IRON-SULFUR CLUSTER ASSEMBLY 2 HOMOLOG, MITOCHONDRIAL"/>
    <property type="match status" value="1"/>
</dbReference>
<dbReference type="SUPFAM" id="SSF89360">
    <property type="entry name" value="HesB-like domain"/>
    <property type="match status" value="1"/>
</dbReference>
<evidence type="ECO:0000256" key="1">
    <source>
        <dbReference type="ARBA" id="ARBA00023004"/>
    </source>
</evidence>
<evidence type="ECO:0000313" key="4">
    <source>
        <dbReference type="Proteomes" id="UP000256856"/>
    </source>
</evidence>
<dbReference type="GO" id="GO:0051537">
    <property type="term" value="F:2 iron, 2 sulfur cluster binding"/>
    <property type="evidence" value="ECO:0007669"/>
    <property type="project" value="TreeGrafter"/>
</dbReference>
<dbReference type="KEGG" id="ppet:C9I82_126"/>
<dbReference type="Gene3D" id="2.60.300.12">
    <property type="entry name" value="HesB-like domain"/>
    <property type="match status" value="1"/>
</dbReference>
<dbReference type="NCBIfam" id="TIGR00049">
    <property type="entry name" value="iron-sulfur cluster assembly accessory protein"/>
    <property type="match status" value="1"/>
</dbReference>
<reference evidence="3 4" key="1">
    <citation type="submission" date="2018-03" db="EMBL/GenBank/DDBJ databases">
        <title>A parallel universe: an anciently diverged bacterial symbiosis in a Hawaiian planthopper (Hemiptera: Cixiidae) reveals rearranged nutritional responsibilities.</title>
        <authorList>
            <person name="Bennett G."/>
            <person name="Mao M."/>
        </authorList>
    </citation>
    <scope>NUCLEOTIDE SEQUENCE [LARGE SCALE GENOMIC DNA]</scope>
    <source>
        <strain evidence="3 4">OLIH</strain>
    </source>
</reference>
<protein>
    <submittedName>
        <fullName evidence="3">Iron-sulfur cluster insertion protein ErpA</fullName>
    </submittedName>
</protein>
<sequence>MEYYMKSFNLTFTKAAAKKLKKIINNENNVNMKLRIYIIGGGCNGLKYKFILDDKVNDNDFVFDKFGVFLVVDEFTFQYIIGSSIDYIENIIESKFSVLNPNAKVTCGCGFSFNI</sequence>
<feature type="domain" description="Core" evidence="2">
    <location>
        <begin position="9"/>
        <end position="110"/>
    </location>
</feature>
<accession>A0A346DZE5</accession>
<dbReference type="GO" id="GO:0005506">
    <property type="term" value="F:iron ion binding"/>
    <property type="evidence" value="ECO:0007669"/>
    <property type="project" value="TreeGrafter"/>
</dbReference>
<keyword evidence="4" id="KW-1185">Reference proteome</keyword>
<evidence type="ECO:0000313" key="3">
    <source>
        <dbReference type="EMBL" id="AXN02100.1"/>
    </source>
</evidence>
<dbReference type="GO" id="GO:0016226">
    <property type="term" value="P:iron-sulfur cluster assembly"/>
    <property type="evidence" value="ECO:0007669"/>
    <property type="project" value="InterPro"/>
</dbReference>
<dbReference type="PANTHER" id="PTHR43011:SF1">
    <property type="entry name" value="IRON-SULFUR CLUSTER ASSEMBLY 2 HOMOLOG, MITOCHONDRIAL"/>
    <property type="match status" value="1"/>
</dbReference>
<dbReference type="EMBL" id="CP028374">
    <property type="protein sequence ID" value="AXN02100.1"/>
    <property type="molecule type" value="Genomic_DNA"/>
</dbReference>
<dbReference type="InterPro" id="IPR017870">
    <property type="entry name" value="FeS_cluster_insertion_CS"/>
</dbReference>
<dbReference type="InterPro" id="IPR016092">
    <property type="entry name" value="ATAP"/>
</dbReference>
<dbReference type="NCBIfam" id="NF010147">
    <property type="entry name" value="PRK13623.1"/>
    <property type="match status" value="1"/>
</dbReference>
<dbReference type="InterPro" id="IPR035903">
    <property type="entry name" value="HesB-like_dom_sf"/>
</dbReference>
<dbReference type="Pfam" id="PF01521">
    <property type="entry name" value="Fe-S_biosyn"/>
    <property type="match status" value="1"/>
</dbReference>
<dbReference type="Proteomes" id="UP000256856">
    <property type="component" value="Chromosome"/>
</dbReference>
<proteinExistence type="predicted"/>
<dbReference type="GO" id="GO:0051539">
    <property type="term" value="F:4 iron, 4 sulfur cluster binding"/>
    <property type="evidence" value="ECO:0007669"/>
    <property type="project" value="TreeGrafter"/>
</dbReference>
<dbReference type="InterPro" id="IPR000361">
    <property type="entry name" value="ATAP_core_dom"/>
</dbReference>
<keyword evidence="1" id="KW-0408">Iron</keyword>